<name>A0A0S7WNJ6_UNCT6</name>
<sequence length="604" mass="65432">MSDASEITSILATDCGSTTTKAILIEKRGDEFRLVVRGEAPTTVEAPFEDVTRGALNAIREVEELAGRKFLDGEQIIRPRRSETEGTDIYISTSSAGGGLQMMVAGVVKTMTAESAARAALGAGAIVMDTLATNDGRLPHERVARIRALRPDMILLSGGVDGGTISHVVELAELIAAADPKPRFGTGYRLPVIFAGNKDAREPVKETLESKSALDIVENLRPVLERENLGPARDKIHDLFMEHVMAHAPGYKKLMRWTEVPIMPTPGAVGLLIDTMGRKEKIEAMGVDIGGATTDVFSRFKDVFNRTVSANLGMSYSISNVLSEAGLPNIVRWIPFKVHEIDLRNTIRNKMIRPTTIPHTLKELQIEQAIAREALRLAFEQHKSMAVGLKGIQQERTISDAFDQTATGATLVDMMSLSIIVGSGGALSHAPRRSQAALMLIDAFLPEGVTRLAVDSIFMMPQLGVLSTVHEKAATDVFDRDCLIKLGTCIAPVGTGKAGARAIRVSAALPDGRNEEREVGFGEMAAIPLGVGENAEVEINPERGFDMGAGRGKELRRTVEGGVVGIIIDARGRPFQLPEDDDERIRKLMEWETVLDVYPERSSS</sequence>
<dbReference type="EMBL" id="LIZS01000099">
    <property type="protein sequence ID" value="KPJ51757.1"/>
    <property type="molecule type" value="Genomic_DNA"/>
</dbReference>
<dbReference type="AlphaFoldDB" id="A0A0S7WNJ6"/>
<protein>
    <submittedName>
        <fullName evidence="1">Methylaspartate mutase</fullName>
    </submittedName>
</protein>
<dbReference type="Proteomes" id="UP000052008">
    <property type="component" value="Unassembled WGS sequence"/>
</dbReference>
<evidence type="ECO:0000313" key="2">
    <source>
        <dbReference type="Proteomes" id="UP000052008"/>
    </source>
</evidence>
<dbReference type="STRING" id="1703770.AMJ39_09360"/>
<evidence type="ECO:0000313" key="1">
    <source>
        <dbReference type="EMBL" id="KPJ51757.1"/>
    </source>
</evidence>
<reference evidence="1 2" key="1">
    <citation type="journal article" date="2015" name="Microbiome">
        <title>Genomic resolution of linkages in carbon, nitrogen, and sulfur cycling among widespread estuary sediment bacteria.</title>
        <authorList>
            <person name="Baker B.J."/>
            <person name="Lazar C.S."/>
            <person name="Teske A.P."/>
            <person name="Dick G.J."/>
        </authorList>
    </citation>
    <scope>NUCLEOTIDE SEQUENCE [LARGE SCALE GENOMIC DNA]</scope>
    <source>
        <strain evidence="1">DG_24</strain>
    </source>
</reference>
<comment type="caution">
    <text evidence="1">The sequence shown here is derived from an EMBL/GenBank/DDBJ whole genome shotgun (WGS) entry which is preliminary data.</text>
</comment>
<dbReference type="InterPro" id="IPR006230">
    <property type="entry name" value="MutL"/>
</dbReference>
<gene>
    <name evidence="1" type="ORF">AMJ39_09360</name>
</gene>
<proteinExistence type="predicted"/>
<accession>A0A0S7WNJ6</accession>
<organism evidence="1 2">
    <name type="scientific">candidate division TA06 bacterium DG_24</name>
    <dbReference type="NCBI Taxonomy" id="1703770"/>
    <lineage>
        <taxon>Bacteria</taxon>
        <taxon>Bacteria division TA06</taxon>
    </lineage>
</organism>
<dbReference type="Pfam" id="PF13941">
    <property type="entry name" value="MutL"/>
    <property type="match status" value="1"/>
</dbReference>